<dbReference type="PROSITE" id="PS00122">
    <property type="entry name" value="CARBOXYLESTERASE_B_1"/>
    <property type="match status" value="1"/>
</dbReference>
<dbReference type="KEGG" id="mlr:MELLADRAFT_111674"/>
<dbReference type="eggNOG" id="KOG4389">
    <property type="taxonomic scope" value="Eukaryota"/>
</dbReference>
<keyword evidence="2 3" id="KW-0378">Hydrolase</keyword>
<dbReference type="FunCoup" id="F4S3Z9">
    <property type="interactions" value="1"/>
</dbReference>
<dbReference type="GO" id="GO:0016787">
    <property type="term" value="F:hydrolase activity"/>
    <property type="evidence" value="ECO:0007669"/>
    <property type="project" value="UniProtKB-KW"/>
</dbReference>
<reference evidence="7" key="1">
    <citation type="journal article" date="2011" name="Proc. Natl. Acad. Sci. U.S.A.">
        <title>Obligate biotrophy features unraveled by the genomic analysis of rust fungi.</title>
        <authorList>
            <person name="Duplessis S."/>
            <person name="Cuomo C.A."/>
            <person name="Lin Y.-C."/>
            <person name="Aerts A."/>
            <person name="Tisserant E."/>
            <person name="Veneault-Fourrey C."/>
            <person name="Joly D.L."/>
            <person name="Hacquard S."/>
            <person name="Amselem J."/>
            <person name="Cantarel B.L."/>
            <person name="Chiu R."/>
            <person name="Coutinho P.M."/>
            <person name="Feau N."/>
            <person name="Field M."/>
            <person name="Frey P."/>
            <person name="Gelhaye E."/>
            <person name="Goldberg J."/>
            <person name="Grabherr M.G."/>
            <person name="Kodira C.D."/>
            <person name="Kohler A."/>
            <person name="Kuees U."/>
            <person name="Lindquist E.A."/>
            <person name="Lucas S.M."/>
            <person name="Mago R."/>
            <person name="Mauceli E."/>
            <person name="Morin E."/>
            <person name="Murat C."/>
            <person name="Pangilinan J.L."/>
            <person name="Park R."/>
            <person name="Pearson M."/>
            <person name="Quesneville H."/>
            <person name="Rouhier N."/>
            <person name="Sakthikumar S."/>
            <person name="Salamov A.A."/>
            <person name="Schmutz J."/>
            <person name="Selles B."/>
            <person name="Shapiro H."/>
            <person name="Tanguay P."/>
            <person name="Tuskan G.A."/>
            <person name="Henrissat B."/>
            <person name="Van de Peer Y."/>
            <person name="Rouze P."/>
            <person name="Ellis J.G."/>
            <person name="Dodds P.N."/>
            <person name="Schein J.E."/>
            <person name="Zhong S."/>
            <person name="Hamelin R.C."/>
            <person name="Grigoriev I.V."/>
            <person name="Szabo L.J."/>
            <person name="Martin F."/>
        </authorList>
    </citation>
    <scope>NUCLEOTIDE SEQUENCE [LARGE SCALE GENOMIC DNA]</scope>
    <source>
        <strain evidence="7">98AG31 / pathotype 3-4-7</strain>
    </source>
</reference>
<dbReference type="InterPro" id="IPR019826">
    <property type="entry name" value="Carboxylesterase_B_AS"/>
</dbReference>
<dbReference type="OrthoDB" id="408631at2759"/>
<dbReference type="Pfam" id="PF00135">
    <property type="entry name" value="COesterase"/>
    <property type="match status" value="1"/>
</dbReference>
<dbReference type="InterPro" id="IPR019819">
    <property type="entry name" value="Carboxylesterase_B_CS"/>
</dbReference>
<feature type="transmembrane region" description="Helical" evidence="4">
    <location>
        <begin position="50"/>
        <end position="74"/>
    </location>
</feature>
<accession>F4S3Z9</accession>
<dbReference type="VEuPathDB" id="FungiDB:MELLADRAFT_111674"/>
<keyword evidence="4" id="KW-0812">Transmembrane</keyword>
<evidence type="ECO:0000256" key="2">
    <source>
        <dbReference type="ARBA" id="ARBA00022801"/>
    </source>
</evidence>
<proteinExistence type="inferred from homology"/>
<evidence type="ECO:0000259" key="5">
    <source>
        <dbReference type="Pfam" id="PF00135"/>
    </source>
</evidence>
<evidence type="ECO:0000256" key="3">
    <source>
        <dbReference type="RuleBase" id="RU361235"/>
    </source>
</evidence>
<dbReference type="InterPro" id="IPR029058">
    <property type="entry name" value="AB_hydrolase_fold"/>
</dbReference>
<dbReference type="InParanoid" id="F4S3Z9"/>
<keyword evidence="4" id="KW-1133">Transmembrane helix</keyword>
<dbReference type="Proteomes" id="UP000001072">
    <property type="component" value="Unassembled WGS sequence"/>
</dbReference>
<dbReference type="HOGENOM" id="CLU_006586_4_1_1"/>
<dbReference type="PROSITE" id="PS00941">
    <property type="entry name" value="CARBOXYLESTERASE_B_2"/>
    <property type="match status" value="1"/>
</dbReference>
<dbReference type="PANTHER" id="PTHR11559">
    <property type="entry name" value="CARBOXYLESTERASE"/>
    <property type="match status" value="1"/>
</dbReference>
<dbReference type="Gene3D" id="3.40.50.1820">
    <property type="entry name" value="alpha/beta hydrolase"/>
    <property type="match status" value="1"/>
</dbReference>
<keyword evidence="4" id="KW-0472">Membrane</keyword>
<protein>
    <recommendedName>
        <fullName evidence="3">Carboxylic ester hydrolase</fullName>
        <ecNumber evidence="3">3.1.1.-</ecNumber>
    </recommendedName>
</protein>
<dbReference type="RefSeq" id="XP_007416104.1">
    <property type="nucleotide sequence ID" value="XM_007416042.1"/>
</dbReference>
<organism evidence="7">
    <name type="scientific">Melampsora larici-populina (strain 98AG31 / pathotype 3-4-7)</name>
    <name type="common">Poplar leaf rust fungus</name>
    <dbReference type="NCBI Taxonomy" id="747676"/>
    <lineage>
        <taxon>Eukaryota</taxon>
        <taxon>Fungi</taxon>
        <taxon>Dikarya</taxon>
        <taxon>Basidiomycota</taxon>
        <taxon>Pucciniomycotina</taxon>
        <taxon>Pucciniomycetes</taxon>
        <taxon>Pucciniales</taxon>
        <taxon>Melampsoraceae</taxon>
        <taxon>Melampsora</taxon>
    </lineage>
</organism>
<dbReference type="InterPro" id="IPR002018">
    <property type="entry name" value="CarbesteraseB"/>
</dbReference>
<dbReference type="GeneID" id="18924458"/>
<comment type="similarity">
    <text evidence="1 3">Belongs to the type-B carboxylesterase/lipase family.</text>
</comment>
<dbReference type="SUPFAM" id="SSF53474">
    <property type="entry name" value="alpha/beta-Hydrolases"/>
    <property type="match status" value="1"/>
</dbReference>
<dbReference type="EC" id="3.1.1.-" evidence="3"/>
<evidence type="ECO:0000313" key="7">
    <source>
        <dbReference type="Proteomes" id="UP000001072"/>
    </source>
</evidence>
<gene>
    <name evidence="6" type="ORF">MELLADRAFT_111674</name>
</gene>
<feature type="domain" description="Carboxylesterase type B" evidence="5">
    <location>
        <begin position="87"/>
        <end position="395"/>
    </location>
</feature>
<evidence type="ECO:0000313" key="6">
    <source>
        <dbReference type="EMBL" id="EGG00650.1"/>
    </source>
</evidence>
<evidence type="ECO:0000256" key="4">
    <source>
        <dbReference type="SAM" id="Phobius"/>
    </source>
</evidence>
<dbReference type="EMBL" id="GL883145">
    <property type="protein sequence ID" value="EGG00650.1"/>
    <property type="molecule type" value="Genomic_DNA"/>
</dbReference>
<keyword evidence="7" id="KW-1185">Reference proteome</keyword>
<name>F4S3Z9_MELLP</name>
<dbReference type="AlphaFoldDB" id="F4S3Z9"/>
<sequence length="398" mass="42341">MLTRIDNNSNSLAQAKDVWITEANIASRVMRNRMCITLTKSTSLPKDHGVMALLLLTGAIPLLSAIPLSLGLFAPSAKNPLIDLPGPHVTLDYGDFQGASSGGVDSFYGIPFAEPPLGNRRLTNPIPPLGQYPNFDATGPPPACPQQSITGGGNIFNDAIGLGADILDKLPFYAPGIGGHEDCLTLDVLVPKNTQPTDRLPVMFWIFPGDFTTGYSSLLRGNSLVEKSVQMGQPVIFVAPNYRLNAFGFLGGREVGEAGVGNLGLKDQRLAMKWVQKYISEFGGDPSKVTIFGESSGAIAVSYHLLINNGDNEGLFRAAICESGSAFPVETLSSGAGQPIYDKIVNYTGCASSSNSLDCLRAVEYEHLFAAVNRIPGLFSSGSFPSPFSPFIDGKTTF</sequence>
<dbReference type="InterPro" id="IPR050309">
    <property type="entry name" value="Type-B_Carboxylest/Lipase"/>
</dbReference>
<evidence type="ECO:0000256" key="1">
    <source>
        <dbReference type="ARBA" id="ARBA00005964"/>
    </source>
</evidence>